<dbReference type="GO" id="GO:0000155">
    <property type="term" value="F:phosphorelay sensor kinase activity"/>
    <property type="evidence" value="ECO:0007669"/>
    <property type="project" value="InterPro"/>
</dbReference>
<dbReference type="CDD" id="cd00130">
    <property type="entry name" value="PAS"/>
    <property type="match status" value="1"/>
</dbReference>
<dbReference type="Gene3D" id="3.30.565.10">
    <property type="entry name" value="Histidine kinase-like ATPase, C-terminal domain"/>
    <property type="match status" value="1"/>
</dbReference>
<dbReference type="InterPro" id="IPR005467">
    <property type="entry name" value="His_kinase_dom"/>
</dbReference>
<proteinExistence type="predicted"/>
<dbReference type="PROSITE" id="PS50113">
    <property type="entry name" value="PAC"/>
    <property type="match status" value="1"/>
</dbReference>
<dbReference type="InterPro" id="IPR000700">
    <property type="entry name" value="PAS-assoc_C"/>
</dbReference>
<evidence type="ECO:0000259" key="6">
    <source>
        <dbReference type="PROSITE" id="PS50109"/>
    </source>
</evidence>
<organism evidence="9 10">
    <name type="scientific">Hydrogenophaga aromaticivorans</name>
    <dbReference type="NCBI Taxonomy" id="2610898"/>
    <lineage>
        <taxon>Bacteria</taxon>
        <taxon>Pseudomonadati</taxon>
        <taxon>Pseudomonadota</taxon>
        <taxon>Betaproteobacteria</taxon>
        <taxon>Burkholderiales</taxon>
        <taxon>Comamonadaceae</taxon>
        <taxon>Hydrogenophaga</taxon>
    </lineage>
</organism>
<evidence type="ECO:0000256" key="2">
    <source>
        <dbReference type="ARBA" id="ARBA00012438"/>
    </source>
</evidence>
<dbReference type="Gene3D" id="3.30.450.20">
    <property type="entry name" value="PAS domain"/>
    <property type="match status" value="1"/>
</dbReference>
<dbReference type="Pfam" id="PF02518">
    <property type="entry name" value="HATPase_c"/>
    <property type="match status" value="1"/>
</dbReference>
<dbReference type="EC" id="2.7.13.3" evidence="2"/>
<dbReference type="SUPFAM" id="SSF52172">
    <property type="entry name" value="CheY-like"/>
    <property type="match status" value="1"/>
</dbReference>
<accession>A0A7Y8L024</accession>
<dbReference type="InterPro" id="IPR004358">
    <property type="entry name" value="Sig_transdc_His_kin-like_C"/>
</dbReference>
<evidence type="ECO:0000313" key="9">
    <source>
        <dbReference type="EMBL" id="NWF47926.1"/>
    </source>
</evidence>
<dbReference type="InterPro" id="IPR003594">
    <property type="entry name" value="HATPase_dom"/>
</dbReference>
<keyword evidence="10" id="KW-1185">Reference proteome</keyword>
<dbReference type="PANTHER" id="PTHR43065:SF42">
    <property type="entry name" value="TWO-COMPONENT SENSOR PPRA"/>
    <property type="match status" value="1"/>
</dbReference>
<name>A0A7Y8L024_9BURK</name>
<keyword evidence="5" id="KW-1133">Transmembrane helix</keyword>
<dbReference type="SUPFAM" id="SSF47384">
    <property type="entry name" value="Homodimeric domain of signal transducing histidine kinase"/>
    <property type="match status" value="1"/>
</dbReference>
<dbReference type="InterPro" id="IPR035965">
    <property type="entry name" value="PAS-like_dom_sf"/>
</dbReference>
<evidence type="ECO:0000259" key="8">
    <source>
        <dbReference type="PROSITE" id="PS50113"/>
    </source>
</evidence>
<dbReference type="SMART" id="SM00387">
    <property type="entry name" value="HATPase_c"/>
    <property type="match status" value="1"/>
</dbReference>
<feature type="transmembrane region" description="Helical" evidence="5">
    <location>
        <begin position="7"/>
        <end position="24"/>
    </location>
</feature>
<feature type="domain" description="Histidine kinase" evidence="6">
    <location>
        <begin position="425"/>
        <end position="650"/>
    </location>
</feature>
<feature type="domain" description="Response regulatory" evidence="7">
    <location>
        <begin position="674"/>
        <end position="790"/>
    </location>
</feature>
<feature type="transmembrane region" description="Helical" evidence="5">
    <location>
        <begin position="110"/>
        <end position="131"/>
    </location>
</feature>
<evidence type="ECO:0000256" key="4">
    <source>
        <dbReference type="PROSITE-ProRule" id="PRU00169"/>
    </source>
</evidence>
<dbReference type="Proteomes" id="UP000545507">
    <property type="component" value="Unassembled WGS sequence"/>
</dbReference>
<comment type="caution">
    <text evidence="9">The sequence shown here is derived from an EMBL/GenBank/DDBJ whole genome shotgun (WGS) entry which is preliminary data.</text>
</comment>
<dbReference type="PANTHER" id="PTHR43065">
    <property type="entry name" value="SENSOR HISTIDINE KINASE"/>
    <property type="match status" value="1"/>
</dbReference>
<gene>
    <name evidence="9" type="ORF">F3K02_22115</name>
</gene>
<feature type="transmembrane region" description="Helical" evidence="5">
    <location>
        <begin position="207"/>
        <end position="228"/>
    </location>
</feature>
<dbReference type="InterPro" id="IPR036097">
    <property type="entry name" value="HisK_dim/P_sf"/>
</dbReference>
<feature type="domain" description="PAC" evidence="8">
    <location>
        <begin position="354"/>
        <end position="405"/>
    </location>
</feature>
<feature type="transmembrane region" description="Helical" evidence="5">
    <location>
        <begin position="177"/>
        <end position="195"/>
    </location>
</feature>
<evidence type="ECO:0000256" key="5">
    <source>
        <dbReference type="SAM" id="Phobius"/>
    </source>
</evidence>
<dbReference type="InterPro" id="IPR003661">
    <property type="entry name" value="HisK_dim/P_dom"/>
</dbReference>
<dbReference type="Pfam" id="PF17159">
    <property type="entry name" value="MASE3"/>
    <property type="match status" value="1"/>
</dbReference>
<dbReference type="InterPro" id="IPR036890">
    <property type="entry name" value="HATPase_C_sf"/>
</dbReference>
<evidence type="ECO:0000313" key="10">
    <source>
        <dbReference type="Proteomes" id="UP000545507"/>
    </source>
</evidence>
<comment type="catalytic activity">
    <reaction evidence="1">
        <text>ATP + protein L-histidine = ADP + protein N-phospho-L-histidine.</text>
        <dbReference type="EC" id="2.7.13.3"/>
    </reaction>
</comment>
<evidence type="ECO:0000259" key="7">
    <source>
        <dbReference type="PROSITE" id="PS50110"/>
    </source>
</evidence>
<reference evidence="9 10" key="1">
    <citation type="submission" date="2019-09" db="EMBL/GenBank/DDBJ databases">
        <title>Hydrogenophaga aromatica sp. nov., isolated from a para-xylene-degrading enrichment culture.</title>
        <authorList>
            <person name="Tancsics A."/>
            <person name="Banerjee S."/>
        </authorList>
    </citation>
    <scope>NUCLEOTIDE SEQUENCE [LARGE SCALE GENOMIC DNA]</scope>
    <source>
        <strain evidence="9 10">D2P1</strain>
    </source>
</reference>
<feature type="transmembrane region" description="Helical" evidence="5">
    <location>
        <begin position="138"/>
        <end position="157"/>
    </location>
</feature>
<dbReference type="Pfam" id="PF00072">
    <property type="entry name" value="Response_reg"/>
    <property type="match status" value="1"/>
</dbReference>
<evidence type="ECO:0000256" key="3">
    <source>
        <dbReference type="ARBA" id="ARBA00022553"/>
    </source>
</evidence>
<feature type="transmembrane region" description="Helical" evidence="5">
    <location>
        <begin position="44"/>
        <end position="65"/>
    </location>
</feature>
<dbReference type="SUPFAM" id="SSF55785">
    <property type="entry name" value="PYP-like sensor domain (PAS domain)"/>
    <property type="match status" value="1"/>
</dbReference>
<dbReference type="SMART" id="SM00388">
    <property type="entry name" value="HisKA"/>
    <property type="match status" value="1"/>
</dbReference>
<dbReference type="Pfam" id="PF00512">
    <property type="entry name" value="HisKA"/>
    <property type="match status" value="1"/>
</dbReference>
<dbReference type="InterPro" id="IPR000014">
    <property type="entry name" value="PAS"/>
</dbReference>
<dbReference type="Gene3D" id="3.40.50.2300">
    <property type="match status" value="1"/>
</dbReference>
<dbReference type="InterPro" id="IPR011006">
    <property type="entry name" value="CheY-like_superfamily"/>
</dbReference>
<dbReference type="RefSeq" id="WP_177138021.1">
    <property type="nucleotide sequence ID" value="NZ_VYGV01000025.1"/>
</dbReference>
<dbReference type="AlphaFoldDB" id="A0A7Y8L024"/>
<keyword evidence="5" id="KW-0472">Membrane</keyword>
<dbReference type="InterPro" id="IPR013655">
    <property type="entry name" value="PAS_fold_3"/>
</dbReference>
<sequence>MSFPHPFRYGLLSLLAVLGMVAIVSVPPDTASGLLAGRMLELHLLLELFAIVIAALVVTVSWHTFDRQQDHSANALLAGFVVVIGCDLMHALTYEGMPPLLTESSTPQAIFFWLMGRSFEVVTLGAVAAGLAPRWPRATLLGIGLVVAVATIAYGSFALDRFPVTFVPGEGVTPFKAGYEYVLVGLNGLLALVLWRRAKSEQSRQYALLALSCLFMGLGGFAFTAYVAPSDFQNVVGHLYKVAAYALLYRATFITSIHAPFEALRLSEARVRESQARMHLLGANLPNSVLYQVVLEPDGHRRFTEVSDSVERVCGVTVADVLRDPVTMYGSIHPDDMASLAATEQRCAETLQVFDCETRFCRPDGSVRRMHLVSAPRALGEGRIVWDGLLTDVTDRTEAQEARRRLEQQLSEAQKMESIGTLASGIAHDFNNVLAAILGNAHMAQEDLKGGNPADVALSLEQIIKASDRARNLVDRILSFSRRDAARRQVQPLLPVLRESLSLLRSTLPAGVQLIECIDDPEASAEIDRTQFEQVLLNLCTNAWHALGDQGGRIEVGLDTVVLGAAAAMPLGLLPGRHVRLSVQDNGSGMDDQVRQRIFEPFFTTKPVGKGTGLGLSVVHGIVRSHDGAIGVHSHPGQGTRFDIFIPTPPGGVAPAPARGAVAQPDAGRGQGERVLLIEDDLLMSAMLEKLLARHGYRVLHHSEPEQAMAAVRADPQAFDIVVTDYNMPQHSGLDVITAIRRMRPGLPTILVSGYVSDELRARAAAQGVRHVLEKTRVLDELVKLLGDTLRPSVVQVAEA</sequence>
<evidence type="ECO:0000256" key="1">
    <source>
        <dbReference type="ARBA" id="ARBA00000085"/>
    </source>
</evidence>
<dbReference type="SMART" id="SM00448">
    <property type="entry name" value="REC"/>
    <property type="match status" value="1"/>
</dbReference>
<keyword evidence="5" id="KW-0812">Transmembrane</keyword>
<dbReference type="InterPro" id="IPR033425">
    <property type="entry name" value="MASE3"/>
</dbReference>
<dbReference type="SUPFAM" id="SSF55874">
    <property type="entry name" value="ATPase domain of HSP90 chaperone/DNA topoisomerase II/histidine kinase"/>
    <property type="match status" value="1"/>
</dbReference>
<dbReference type="Pfam" id="PF08447">
    <property type="entry name" value="PAS_3"/>
    <property type="match status" value="1"/>
</dbReference>
<dbReference type="CDD" id="cd00156">
    <property type="entry name" value="REC"/>
    <property type="match status" value="1"/>
</dbReference>
<keyword evidence="3 4" id="KW-0597">Phosphoprotein</keyword>
<dbReference type="PROSITE" id="PS50110">
    <property type="entry name" value="RESPONSE_REGULATORY"/>
    <property type="match status" value="1"/>
</dbReference>
<dbReference type="EMBL" id="VYGV01000025">
    <property type="protein sequence ID" value="NWF47926.1"/>
    <property type="molecule type" value="Genomic_DNA"/>
</dbReference>
<dbReference type="PROSITE" id="PS50109">
    <property type="entry name" value="HIS_KIN"/>
    <property type="match status" value="1"/>
</dbReference>
<feature type="transmembrane region" description="Helical" evidence="5">
    <location>
        <begin position="72"/>
        <end position="90"/>
    </location>
</feature>
<dbReference type="Gene3D" id="1.10.287.130">
    <property type="match status" value="1"/>
</dbReference>
<dbReference type="CDD" id="cd00082">
    <property type="entry name" value="HisKA"/>
    <property type="match status" value="1"/>
</dbReference>
<dbReference type="NCBIfam" id="TIGR00229">
    <property type="entry name" value="sensory_box"/>
    <property type="match status" value="1"/>
</dbReference>
<protein>
    <recommendedName>
        <fullName evidence="2">histidine kinase</fullName>
        <ecNumber evidence="2">2.7.13.3</ecNumber>
    </recommendedName>
</protein>
<dbReference type="PRINTS" id="PR00344">
    <property type="entry name" value="BCTRLSENSOR"/>
</dbReference>
<feature type="modified residue" description="4-aspartylphosphate" evidence="4">
    <location>
        <position position="725"/>
    </location>
</feature>
<dbReference type="InterPro" id="IPR001789">
    <property type="entry name" value="Sig_transdc_resp-reg_receiver"/>
</dbReference>